<dbReference type="EMBL" id="LK931336">
    <property type="protein sequence ID" value="CDZ82272.1"/>
    <property type="molecule type" value="Genomic_DNA"/>
</dbReference>
<accession>A0A078LAG1</accession>
<dbReference type="InterPro" id="IPR010982">
    <property type="entry name" value="Lambda_DNA-bd_dom_sf"/>
</dbReference>
<proteinExistence type="predicted"/>
<dbReference type="PATRIC" id="fig|545.12.peg.332"/>
<name>A0A078LAG1_CITKO</name>
<dbReference type="AlphaFoldDB" id="A0A078LAG1"/>
<dbReference type="Gene3D" id="1.10.260.40">
    <property type="entry name" value="lambda repressor-like DNA-binding domains"/>
    <property type="match status" value="1"/>
</dbReference>
<reference evidence="1" key="1">
    <citation type="submission" date="2014-06" db="EMBL/GenBank/DDBJ databases">
        <authorList>
            <person name="Urmite Genomes Urmite Genomes"/>
        </authorList>
    </citation>
    <scope>NUCLEOTIDE SEQUENCE</scope>
</reference>
<organism evidence="1">
    <name type="scientific">Citrobacter koseri</name>
    <name type="common">Citrobacter diversus</name>
    <dbReference type="NCBI Taxonomy" id="545"/>
    <lineage>
        <taxon>Bacteria</taxon>
        <taxon>Pseudomonadati</taxon>
        <taxon>Pseudomonadota</taxon>
        <taxon>Gammaproteobacteria</taxon>
        <taxon>Enterobacterales</taxon>
        <taxon>Enterobacteriaceae</taxon>
        <taxon>Citrobacter</taxon>
    </lineage>
</organism>
<evidence type="ECO:0000313" key="1">
    <source>
        <dbReference type="EMBL" id="CDZ82272.1"/>
    </source>
</evidence>
<gene>
    <name evidence="1" type="ORF">BN1086_00344</name>
</gene>
<dbReference type="GO" id="GO:0003677">
    <property type="term" value="F:DNA binding"/>
    <property type="evidence" value="ECO:0007669"/>
    <property type="project" value="InterPro"/>
</dbReference>
<sequence length="117" mass="12916">MSINLEKIHARLISELKRVGPLAVSKSTGISRATIYNWMEKGNIPLDKLVVLGAAGVDVAFILTGMSTDGEVEIQNRISPEKQKLIDTFDNMTPDQQRSFLEIGRFYTQPKPGKIAG</sequence>
<protein>
    <submittedName>
        <fullName evidence="1">Uncharacterized protein</fullName>
    </submittedName>
</protein>